<dbReference type="GeneID" id="112290232"/>
<proteinExistence type="predicted"/>
<dbReference type="EnsemblPlants" id="Pp3c1_28060V3.2">
    <property type="protein sequence ID" value="Pp3c1_28060V3.2"/>
    <property type="gene ID" value="Pp3c1_28060"/>
</dbReference>
<keyword evidence="5" id="KW-1185">Reference proteome</keyword>
<reference evidence="3 5" key="2">
    <citation type="journal article" date="2018" name="Plant J.">
        <title>The Physcomitrella patens chromosome-scale assembly reveals moss genome structure and evolution.</title>
        <authorList>
            <person name="Lang D."/>
            <person name="Ullrich K.K."/>
            <person name="Murat F."/>
            <person name="Fuchs J."/>
            <person name="Jenkins J."/>
            <person name="Haas F.B."/>
            <person name="Piednoel M."/>
            <person name="Gundlach H."/>
            <person name="Van Bel M."/>
            <person name="Meyberg R."/>
            <person name="Vives C."/>
            <person name="Morata J."/>
            <person name="Symeonidi A."/>
            <person name="Hiss M."/>
            <person name="Muchero W."/>
            <person name="Kamisugi Y."/>
            <person name="Saleh O."/>
            <person name="Blanc G."/>
            <person name="Decker E.L."/>
            <person name="van Gessel N."/>
            <person name="Grimwood J."/>
            <person name="Hayes R.D."/>
            <person name="Graham S.W."/>
            <person name="Gunter L.E."/>
            <person name="McDaniel S.F."/>
            <person name="Hoernstein S.N.W."/>
            <person name="Larsson A."/>
            <person name="Li F.W."/>
            <person name="Perroud P.F."/>
            <person name="Phillips J."/>
            <person name="Ranjan P."/>
            <person name="Rokshar D.S."/>
            <person name="Rothfels C.J."/>
            <person name="Schneider L."/>
            <person name="Shu S."/>
            <person name="Stevenson D.W."/>
            <person name="Thummler F."/>
            <person name="Tillich M."/>
            <person name="Villarreal Aguilar J.C."/>
            <person name="Widiez T."/>
            <person name="Wong G.K."/>
            <person name="Wymore A."/>
            <person name="Zhang Y."/>
            <person name="Zimmer A.D."/>
            <person name="Quatrano R.S."/>
            <person name="Mayer K.F.X."/>
            <person name="Goodstein D."/>
            <person name="Casacuberta J.M."/>
            <person name="Vandepoele K."/>
            <person name="Reski R."/>
            <person name="Cuming A.C."/>
            <person name="Tuskan G.A."/>
            <person name="Maumus F."/>
            <person name="Salse J."/>
            <person name="Schmutz J."/>
            <person name="Rensing S.A."/>
        </authorList>
    </citation>
    <scope>NUCLEOTIDE SEQUENCE [LARGE SCALE GENOMIC DNA]</scope>
    <source>
        <strain evidence="4 5">cv. Gransden 2004</strain>
    </source>
</reference>
<dbReference type="RefSeq" id="XP_024392159.1">
    <property type="nucleotide sequence ID" value="XM_024536391.2"/>
</dbReference>
<feature type="region of interest" description="Disordered" evidence="1">
    <location>
        <begin position="1"/>
        <end position="29"/>
    </location>
</feature>
<reference evidence="3 5" key="1">
    <citation type="journal article" date="2008" name="Science">
        <title>The Physcomitrella genome reveals evolutionary insights into the conquest of land by plants.</title>
        <authorList>
            <person name="Rensing S."/>
            <person name="Lang D."/>
            <person name="Zimmer A."/>
            <person name="Terry A."/>
            <person name="Salamov A."/>
            <person name="Shapiro H."/>
            <person name="Nishiyama T."/>
            <person name="Perroud P.-F."/>
            <person name="Lindquist E."/>
            <person name="Kamisugi Y."/>
            <person name="Tanahashi T."/>
            <person name="Sakakibara K."/>
            <person name="Fujita T."/>
            <person name="Oishi K."/>
            <person name="Shin-I T."/>
            <person name="Kuroki Y."/>
            <person name="Toyoda A."/>
            <person name="Suzuki Y."/>
            <person name="Hashimoto A."/>
            <person name="Yamaguchi K."/>
            <person name="Sugano A."/>
            <person name="Kohara Y."/>
            <person name="Fujiyama A."/>
            <person name="Anterola A."/>
            <person name="Aoki S."/>
            <person name="Ashton N."/>
            <person name="Barbazuk W.B."/>
            <person name="Barker E."/>
            <person name="Bennetzen J."/>
            <person name="Bezanilla M."/>
            <person name="Blankenship R."/>
            <person name="Cho S.H."/>
            <person name="Dutcher S."/>
            <person name="Estelle M."/>
            <person name="Fawcett J.A."/>
            <person name="Gundlach H."/>
            <person name="Hanada K."/>
            <person name="Heyl A."/>
            <person name="Hicks K.A."/>
            <person name="Hugh J."/>
            <person name="Lohr M."/>
            <person name="Mayer K."/>
            <person name="Melkozernov A."/>
            <person name="Murata T."/>
            <person name="Nelson D."/>
            <person name="Pils B."/>
            <person name="Prigge M."/>
            <person name="Reiss B."/>
            <person name="Renner T."/>
            <person name="Rombauts S."/>
            <person name="Rushton P."/>
            <person name="Sanderfoot A."/>
            <person name="Schween G."/>
            <person name="Shiu S.-H."/>
            <person name="Stueber K."/>
            <person name="Theodoulou F.L."/>
            <person name="Tu H."/>
            <person name="Van de Peer Y."/>
            <person name="Verrier P.J."/>
            <person name="Waters E."/>
            <person name="Wood A."/>
            <person name="Yang L."/>
            <person name="Cove D."/>
            <person name="Cuming A."/>
            <person name="Hasebe M."/>
            <person name="Lucas S."/>
            <person name="Mishler D.B."/>
            <person name="Reski R."/>
            <person name="Grigoriev I."/>
            <person name="Quatrano R.S."/>
            <person name="Boore J.L."/>
        </authorList>
    </citation>
    <scope>NUCLEOTIDE SEQUENCE [LARGE SCALE GENOMIC DNA]</scope>
    <source>
        <strain evidence="4 5">cv. Gransden 2004</strain>
    </source>
</reference>
<evidence type="ECO:0000313" key="3">
    <source>
        <dbReference type="EMBL" id="PNR62854.1"/>
    </source>
</evidence>
<sequence>MDSDRSQTPLPVSLLLPPPPMSMLSTSSLQHPELEKNLTVRNVEEKREEWSARAVALFLDLYEEKYFEMDRGGFRSKDWEQLVERFNMEGGCGKTMKQCRDKMDSLKKRHKLERGRKASTGAETCSWVWFDKMDGMFGDHSKHQGILLGPPEASDVKFSADKFRIAGGENVIMEEQSRRIVGSWREAKKVLQELPLSAEERGKARTLLLEKKEEERLEYFVGDFEEVSFCLKLLVERASIQSSGDAGVIQMDFAVASDIQRRLEEVLTDVISLKRRAISDLRYFMPAAKNSKS</sequence>
<feature type="domain" description="Myb-like" evidence="2">
    <location>
        <begin position="46"/>
        <end position="109"/>
    </location>
</feature>
<dbReference type="Gene3D" id="1.10.10.60">
    <property type="entry name" value="Homeodomain-like"/>
    <property type="match status" value="1"/>
</dbReference>
<dbReference type="PANTHER" id="PTHR31307">
    <property type="entry name" value="TRIHELIX TRANSCRIPTION FACTOR ASIL2"/>
    <property type="match status" value="1"/>
</dbReference>
<name>A0A2K1LA04_PHYPA</name>
<dbReference type="EMBL" id="ABEU02000001">
    <property type="protein sequence ID" value="PNR62854.1"/>
    <property type="molecule type" value="Genomic_DNA"/>
</dbReference>
<evidence type="ECO:0000259" key="2">
    <source>
        <dbReference type="SMART" id="SM00717"/>
    </source>
</evidence>
<evidence type="ECO:0000313" key="5">
    <source>
        <dbReference type="Proteomes" id="UP000006727"/>
    </source>
</evidence>
<evidence type="ECO:0000256" key="1">
    <source>
        <dbReference type="SAM" id="MobiDB-lite"/>
    </source>
</evidence>
<dbReference type="Pfam" id="PF13837">
    <property type="entry name" value="Myb_DNA-bind_4"/>
    <property type="match status" value="1"/>
</dbReference>
<dbReference type="InterPro" id="IPR044822">
    <property type="entry name" value="Myb_DNA-bind_4"/>
</dbReference>
<organism evidence="3">
    <name type="scientific">Physcomitrium patens</name>
    <name type="common">Spreading-leaved earth moss</name>
    <name type="synonym">Physcomitrella patens</name>
    <dbReference type="NCBI Taxonomy" id="3218"/>
    <lineage>
        <taxon>Eukaryota</taxon>
        <taxon>Viridiplantae</taxon>
        <taxon>Streptophyta</taxon>
        <taxon>Embryophyta</taxon>
        <taxon>Bryophyta</taxon>
        <taxon>Bryophytina</taxon>
        <taxon>Bryopsida</taxon>
        <taxon>Funariidae</taxon>
        <taxon>Funariales</taxon>
        <taxon>Funariaceae</taxon>
        <taxon>Physcomitrium</taxon>
    </lineage>
</organism>
<dbReference type="Gramene" id="Pp3c1_28060V3.2">
    <property type="protein sequence ID" value="Pp3c1_28060V3.2"/>
    <property type="gene ID" value="Pp3c1_28060"/>
</dbReference>
<dbReference type="OrthoDB" id="1900300at2759"/>
<dbReference type="PaxDb" id="3218-PP1S21_282V6.1"/>
<dbReference type="InterPro" id="IPR044823">
    <property type="entry name" value="ASIL1/2-like"/>
</dbReference>
<protein>
    <recommendedName>
        <fullName evidence="2">Myb-like domain-containing protein</fullName>
    </recommendedName>
</protein>
<accession>A0A2K1LA04</accession>
<dbReference type="PANTHER" id="PTHR31307:SF63">
    <property type="entry name" value="MYB_SANT-LIKE DNA-BINDING DOMAIN-CONTAINING PROTEIN"/>
    <property type="match status" value="1"/>
</dbReference>
<dbReference type="SMART" id="SM00717">
    <property type="entry name" value="SANT"/>
    <property type="match status" value="1"/>
</dbReference>
<evidence type="ECO:0000313" key="4">
    <source>
        <dbReference type="EnsemblPlants" id="Pp3c1_28060V3.1"/>
    </source>
</evidence>
<dbReference type="Gramene" id="Pp3c1_28060V3.1">
    <property type="protein sequence ID" value="Pp3c1_28060V3.1"/>
    <property type="gene ID" value="Pp3c1_28060"/>
</dbReference>
<dbReference type="Proteomes" id="UP000006727">
    <property type="component" value="Chromosome 1"/>
</dbReference>
<dbReference type="AlphaFoldDB" id="A0A2K1LA04"/>
<dbReference type="EnsemblPlants" id="Pp3c1_28060V3.1">
    <property type="protein sequence ID" value="Pp3c1_28060V3.1"/>
    <property type="gene ID" value="Pp3c1_28060"/>
</dbReference>
<gene>
    <name evidence="4" type="primary">LOC112290232</name>
    <name evidence="3" type="ORF">PHYPA_001278</name>
</gene>
<feature type="compositionally biased region" description="Low complexity" evidence="1">
    <location>
        <begin position="1"/>
        <end position="15"/>
    </location>
</feature>
<dbReference type="InterPro" id="IPR001005">
    <property type="entry name" value="SANT/Myb"/>
</dbReference>
<reference evidence="4" key="3">
    <citation type="submission" date="2020-12" db="UniProtKB">
        <authorList>
            <consortium name="EnsemblPlants"/>
        </authorList>
    </citation>
    <scope>IDENTIFICATION</scope>
</reference>